<dbReference type="NCBIfam" id="TIGR01695">
    <property type="entry name" value="murJ_mviN"/>
    <property type="match status" value="1"/>
</dbReference>
<name>A0A6L6XAD2_9ACTN</name>
<dbReference type="PANTHER" id="PTHR47019:SF1">
    <property type="entry name" value="LIPID II FLIPPASE MURJ"/>
    <property type="match status" value="1"/>
</dbReference>
<keyword evidence="11" id="KW-1185">Reference proteome</keyword>
<feature type="transmembrane region" description="Helical" evidence="9">
    <location>
        <begin position="450"/>
        <end position="472"/>
    </location>
</feature>
<feature type="transmembrane region" description="Helical" evidence="9">
    <location>
        <begin position="184"/>
        <end position="204"/>
    </location>
</feature>
<dbReference type="Proteomes" id="UP000483802">
    <property type="component" value="Unassembled WGS sequence"/>
</dbReference>
<dbReference type="CDD" id="cd13123">
    <property type="entry name" value="MATE_MurJ_like"/>
    <property type="match status" value="1"/>
</dbReference>
<evidence type="ECO:0000256" key="5">
    <source>
        <dbReference type="ARBA" id="ARBA00022984"/>
    </source>
</evidence>
<evidence type="ECO:0000313" key="11">
    <source>
        <dbReference type="Proteomes" id="UP000483802"/>
    </source>
</evidence>
<feature type="transmembrane region" description="Helical" evidence="9">
    <location>
        <begin position="420"/>
        <end position="438"/>
    </location>
</feature>
<evidence type="ECO:0000256" key="9">
    <source>
        <dbReference type="SAM" id="Phobius"/>
    </source>
</evidence>
<feature type="transmembrane region" description="Helical" evidence="9">
    <location>
        <begin position="78"/>
        <end position="96"/>
    </location>
</feature>
<feature type="transmembrane region" description="Helical" evidence="9">
    <location>
        <begin position="102"/>
        <end position="121"/>
    </location>
</feature>
<keyword evidence="6 9" id="KW-1133">Transmembrane helix</keyword>
<evidence type="ECO:0000256" key="1">
    <source>
        <dbReference type="ARBA" id="ARBA00004651"/>
    </source>
</evidence>
<evidence type="ECO:0000256" key="2">
    <source>
        <dbReference type="ARBA" id="ARBA00022475"/>
    </source>
</evidence>
<keyword evidence="7 9" id="KW-0472">Membrane</keyword>
<dbReference type="GO" id="GO:0009252">
    <property type="term" value="P:peptidoglycan biosynthetic process"/>
    <property type="evidence" value="ECO:0007669"/>
    <property type="project" value="UniProtKB-KW"/>
</dbReference>
<feature type="transmembrane region" description="Helical" evidence="9">
    <location>
        <begin position="547"/>
        <end position="570"/>
    </location>
</feature>
<reference evidence="10 11" key="1">
    <citation type="submission" date="2019-11" db="EMBL/GenBank/DDBJ databases">
        <title>Streptomyces typhae sp. nov., a novel endophytic actinomycete isolated from the root of cattail pollen (Typha angustifolia L.).</title>
        <authorList>
            <person name="Peng C."/>
        </authorList>
    </citation>
    <scope>NUCLEOTIDE SEQUENCE [LARGE SCALE GENOMIC DNA]</scope>
    <source>
        <strain evidence="11">p1417</strain>
    </source>
</reference>
<proteinExistence type="predicted"/>
<keyword evidence="3 9" id="KW-0812">Transmembrane</keyword>
<dbReference type="GO" id="GO:0008360">
    <property type="term" value="P:regulation of cell shape"/>
    <property type="evidence" value="ECO:0007669"/>
    <property type="project" value="UniProtKB-KW"/>
</dbReference>
<feature type="region of interest" description="Disordered" evidence="8">
    <location>
        <begin position="1"/>
        <end position="51"/>
    </location>
</feature>
<dbReference type="AlphaFoldDB" id="A0A6L6XAD2"/>
<keyword evidence="2" id="KW-1003">Cell membrane</keyword>
<evidence type="ECO:0000256" key="6">
    <source>
        <dbReference type="ARBA" id="ARBA00022989"/>
    </source>
</evidence>
<evidence type="ECO:0000256" key="8">
    <source>
        <dbReference type="SAM" id="MobiDB-lite"/>
    </source>
</evidence>
<dbReference type="GO" id="GO:0034204">
    <property type="term" value="P:lipid translocation"/>
    <property type="evidence" value="ECO:0007669"/>
    <property type="project" value="TreeGrafter"/>
</dbReference>
<protein>
    <submittedName>
        <fullName evidence="10">Murein biosynthesis integral membrane protein MurJ</fullName>
    </submittedName>
</protein>
<evidence type="ECO:0000256" key="4">
    <source>
        <dbReference type="ARBA" id="ARBA00022960"/>
    </source>
</evidence>
<feature type="transmembrane region" description="Helical" evidence="9">
    <location>
        <begin position="141"/>
        <end position="164"/>
    </location>
</feature>
<dbReference type="GO" id="GO:0005886">
    <property type="term" value="C:plasma membrane"/>
    <property type="evidence" value="ECO:0007669"/>
    <property type="project" value="UniProtKB-SubCell"/>
</dbReference>
<dbReference type="InterPro" id="IPR004268">
    <property type="entry name" value="MurJ"/>
</dbReference>
<keyword evidence="4" id="KW-0133">Cell shape</keyword>
<feature type="compositionally biased region" description="Basic residues" evidence="8">
    <location>
        <begin position="1"/>
        <end position="12"/>
    </location>
</feature>
<evidence type="ECO:0000256" key="3">
    <source>
        <dbReference type="ARBA" id="ARBA00022692"/>
    </source>
</evidence>
<keyword evidence="5" id="KW-0573">Peptidoglycan synthesis</keyword>
<feature type="transmembrane region" description="Helical" evidence="9">
    <location>
        <begin position="336"/>
        <end position="356"/>
    </location>
</feature>
<gene>
    <name evidence="10" type="primary">murJ</name>
    <name evidence="10" type="ORF">GPA10_40375</name>
</gene>
<feature type="transmembrane region" description="Helical" evidence="9">
    <location>
        <begin position="377"/>
        <end position="400"/>
    </location>
</feature>
<organism evidence="10 11">
    <name type="scientific">Streptomyces typhae</name>
    <dbReference type="NCBI Taxonomy" id="2681492"/>
    <lineage>
        <taxon>Bacteria</taxon>
        <taxon>Bacillati</taxon>
        <taxon>Actinomycetota</taxon>
        <taxon>Actinomycetes</taxon>
        <taxon>Kitasatosporales</taxon>
        <taxon>Streptomycetaceae</taxon>
        <taxon>Streptomyces</taxon>
    </lineage>
</organism>
<dbReference type="RefSeq" id="WP_157169766.1">
    <property type="nucleotide sequence ID" value="NZ_WPNZ01000040.1"/>
</dbReference>
<comment type="caution">
    <text evidence="10">The sequence shown here is derived from an EMBL/GenBank/DDBJ whole genome shotgun (WGS) entry which is preliminary data.</text>
</comment>
<dbReference type="GO" id="GO:0015648">
    <property type="term" value="F:lipid-linked peptidoglycan transporter activity"/>
    <property type="evidence" value="ECO:0007669"/>
    <property type="project" value="TreeGrafter"/>
</dbReference>
<accession>A0A6L6XAD2</accession>
<dbReference type="PRINTS" id="PR01806">
    <property type="entry name" value="VIRFACTRMVIN"/>
</dbReference>
<feature type="transmembrane region" description="Helical" evidence="9">
    <location>
        <begin position="478"/>
        <end position="497"/>
    </location>
</feature>
<feature type="compositionally biased region" description="Basic residues" evidence="8">
    <location>
        <begin position="32"/>
        <end position="41"/>
    </location>
</feature>
<feature type="transmembrane region" description="Helical" evidence="9">
    <location>
        <begin position="247"/>
        <end position="269"/>
    </location>
</feature>
<sequence>MTERKRTGRLRRSRTDQRRGRHAAPRAPGRTRAPKAPRRTRSGAADGGAGEGGGLLRSSLVMAAGTVVSRATGLIRQVLQAAALGTGLLATTYTQANTVPTSLYFLFIGGALNSVLVPQLVRARTEHADGGRAFEQRLVTLVLCVLGVGTALAVWAAPQIVGLYQSDTPEGHEAFELTVTFARFLLPQIFLYGLFGVLGQVLNARNRFGAMMWTPVLNNVVLIAVFGAYVGLMTVPERVEDITPAQVTLLGAGTTLALAVQALALIPYVREAGFRFRPRFDWRGTGLRRSVGAARWTLLFVLANLVAGTVVTRYASAADQALPEDGVGFTAYSNAQTIWMLPQAVVTVSLVTALLPRMSRAVAEKRLDDLRADLSRALRISGVVIVPAAFFFVVFGPQIAGLLFAHGAAGPASARPLGHMLQAFGLGLIPFSAQYLLLRGFYAFEDTRTPFRLAVGIGAVNIALVVGCHQFLPPRWAVTGMAGAYSLSYAVGLFLSARRLRHRLDGRLDGRRLCRTYGKLTVSAVAAGVLGRLVAQACASPAPAAWAPAAALAAGGLTMVLMFLLLARALRISELRRLRLPGLT</sequence>
<feature type="transmembrane region" description="Helical" evidence="9">
    <location>
        <begin position="296"/>
        <end position="316"/>
    </location>
</feature>
<dbReference type="EMBL" id="WPNZ01000040">
    <property type="protein sequence ID" value="MVO90834.1"/>
    <property type="molecule type" value="Genomic_DNA"/>
</dbReference>
<dbReference type="Pfam" id="PF03023">
    <property type="entry name" value="MurJ"/>
    <property type="match status" value="1"/>
</dbReference>
<evidence type="ECO:0000313" key="10">
    <source>
        <dbReference type="EMBL" id="MVO90834.1"/>
    </source>
</evidence>
<evidence type="ECO:0000256" key="7">
    <source>
        <dbReference type="ARBA" id="ARBA00023136"/>
    </source>
</evidence>
<feature type="transmembrane region" description="Helical" evidence="9">
    <location>
        <begin position="216"/>
        <end position="235"/>
    </location>
</feature>
<dbReference type="PANTHER" id="PTHR47019">
    <property type="entry name" value="LIPID II FLIPPASE MURJ"/>
    <property type="match status" value="1"/>
</dbReference>
<comment type="subcellular location">
    <subcellularLocation>
        <location evidence="1">Cell membrane</location>
        <topology evidence="1">Multi-pass membrane protein</topology>
    </subcellularLocation>
</comment>
<dbReference type="InterPro" id="IPR051050">
    <property type="entry name" value="Lipid_II_flippase_MurJ/MviN"/>
</dbReference>
<feature type="transmembrane region" description="Helical" evidence="9">
    <location>
        <begin position="517"/>
        <end position="535"/>
    </location>
</feature>